<feature type="domain" description="MbtH-like" evidence="1">
    <location>
        <begin position="3"/>
        <end position="53"/>
    </location>
</feature>
<dbReference type="eggNOG" id="COG3251">
    <property type="taxonomic scope" value="Bacteria"/>
</dbReference>
<dbReference type="InterPro" id="IPR038020">
    <property type="entry name" value="MbtH-like_sf"/>
</dbReference>
<dbReference type="EMBL" id="JOTM01000010">
    <property type="protein sequence ID" value="KEK23980.1"/>
    <property type="molecule type" value="Genomic_DNA"/>
</dbReference>
<dbReference type="STRING" id="574375.AZF08_15655"/>
<evidence type="ECO:0000259" key="1">
    <source>
        <dbReference type="SMART" id="SM00923"/>
    </source>
</evidence>
<organism evidence="2 3">
    <name type="scientific">Bacillus gaemokensis</name>
    <dbReference type="NCBI Taxonomy" id="574375"/>
    <lineage>
        <taxon>Bacteria</taxon>
        <taxon>Bacillati</taxon>
        <taxon>Bacillota</taxon>
        <taxon>Bacilli</taxon>
        <taxon>Bacillales</taxon>
        <taxon>Bacillaceae</taxon>
        <taxon>Bacillus</taxon>
        <taxon>Bacillus cereus group</taxon>
    </lineage>
</organism>
<comment type="caution">
    <text evidence="2">The sequence shown here is derived from an EMBL/GenBank/DDBJ whole genome shotgun (WGS) entry which is preliminary data.</text>
</comment>
<dbReference type="PANTHER" id="PTHR38444">
    <property type="entry name" value="ENTEROBACTIN BIOSYNTHESIS PROTEIN YBDZ"/>
    <property type="match status" value="1"/>
</dbReference>
<accession>A0A073KBP9</accession>
<dbReference type="RefSeq" id="WP_033674840.1">
    <property type="nucleotide sequence ID" value="NZ_JOTM01000010.1"/>
</dbReference>
<dbReference type="Gene3D" id="3.90.820.10">
    <property type="entry name" value="Structural Genomics, Unknown Function 30-nov-00 1gh9 Mol_id"/>
    <property type="match status" value="1"/>
</dbReference>
<dbReference type="InterPro" id="IPR005153">
    <property type="entry name" value="MbtH-like_dom"/>
</dbReference>
<protein>
    <submittedName>
        <fullName evidence="2">MbtH domain protein</fullName>
    </submittedName>
</protein>
<dbReference type="Proteomes" id="UP000027778">
    <property type="component" value="Unassembled WGS sequence"/>
</dbReference>
<evidence type="ECO:0000313" key="3">
    <source>
        <dbReference type="Proteomes" id="UP000027778"/>
    </source>
</evidence>
<dbReference type="SUPFAM" id="SSF160582">
    <property type="entry name" value="MbtH-like"/>
    <property type="match status" value="1"/>
</dbReference>
<dbReference type="InterPro" id="IPR037407">
    <property type="entry name" value="MLP_fam"/>
</dbReference>
<dbReference type="GO" id="GO:0005829">
    <property type="term" value="C:cytosol"/>
    <property type="evidence" value="ECO:0007669"/>
    <property type="project" value="TreeGrafter"/>
</dbReference>
<dbReference type="SMART" id="SM00923">
    <property type="entry name" value="MbtH"/>
    <property type="match status" value="1"/>
</dbReference>
<dbReference type="OrthoDB" id="7584480at2"/>
<dbReference type="PANTHER" id="PTHR38444:SF1">
    <property type="entry name" value="ENTEROBACTIN BIOSYNTHESIS PROTEIN YBDZ"/>
    <property type="match status" value="1"/>
</dbReference>
<reference evidence="2 3" key="1">
    <citation type="submission" date="2014-06" db="EMBL/GenBank/DDBJ databases">
        <title>Draft genome sequence of Bacillus gaemokensis JCM 15801 (MCCC 1A00707).</title>
        <authorList>
            <person name="Lai Q."/>
            <person name="Liu Y."/>
            <person name="Shao Z."/>
        </authorList>
    </citation>
    <scope>NUCLEOTIDE SEQUENCE [LARGE SCALE GENOMIC DNA]</scope>
    <source>
        <strain evidence="2 3">JCM 15801</strain>
    </source>
</reference>
<gene>
    <name evidence="2" type="ORF">BAGA_04490</name>
</gene>
<dbReference type="AlphaFoldDB" id="A0A073KBP9"/>
<sequence length="73" mass="8418">MTNPFENDNFMYKVLVNEEGQHSIWPAFLDVPAGWDVVHEQDSRQACLAYIELHWSDMQPNRLRSLACVPAGE</sequence>
<keyword evidence="3" id="KW-1185">Reference proteome</keyword>
<dbReference type="Pfam" id="PF03621">
    <property type="entry name" value="MbtH"/>
    <property type="match status" value="1"/>
</dbReference>
<proteinExistence type="predicted"/>
<name>A0A073KBP9_9BACI</name>
<dbReference type="GO" id="GO:0019290">
    <property type="term" value="P:siderophore biosynthetic process"/>
    <property type="evidence" value="ECO:0007669"/>
    <property type="project" value="TreeGrafter"/>
</dbReference>
<evidence type="ECO:0000313" key="2">
    <source>
        <dbReference type="EMBL" id="KEK23980.1"/>
    </source>
</evidence>